<reference evidence="2" key="1">
    <citation type="journal article" date="2019" name="Int. J. Syst. Evol. Microbiol.">
        <title>The Global Catalogue of Microorganisms (GCM) 10K type strain sequencing project: providing services to taxonomists for standard genome sequencing and annotation.</title>
        <authorList>
            <consortium name="The Broad Institute Genomics Platform"/>
            <consortium name="The Broad Institute Genome Sequencing Center for Infectious Disease"/>
            <person name="Wu L."/>
            <person name="Ma J."/>
        </authorList>
    </citation>
    <scope>NUCLEOTIDE SEQUENCE [LARGE SCALE GENOMIC DNA]</scope>
    <source>
        <strain evidence="2">JCM 19635</strain>
    </source>
</reference>
<proteinExistence type="predicted"/>
<protein>
    <submittedName>
        <fullName evidence="1">Uncharacterized protein</fullName>
    </submittedName>
</protein>
<dbReference type="RefSeq" id="WP_380206657.1">
    <property type="nucleotide sequence ID" value="NZ_JBHTEK010000004.1"/>
</dbReference>
<gene>
    <name evidence="1" type="ORF">ACFQT0_28475</name>
</gene>
<accession>A0ABW2UFK1</accession>
<sequence length="209" mass="24244">MIRYRFVEIPFQGHTIRYVRESRKTTDANGHAFERRPKGWNDDRVEELIAGLEHDSGVIVIVDRVLSHVASLQYPDVVKAFLQQYGRLTELDQPWQYTAYRMPTPVTIQYKDIKWRSLTVRLIHILNEPAPWPVFFGNGTVPGLDPNHDAATAITAEVNELFQNDEVKPYIESTRFYFEYSEGLEDFKAYDFDEDPAPTTTITLKAGFR</sequence>
<dbReference type="EMBL" id="JBHTEK010000004">
    <property type="protein sequence ID" value="MFC7670886.1"/>
    <property type="molecule type" value="Genomic_DNA"/>
</dbReference>
<keyword evidence="2" id="KW-1185">Reference proteome</keyword>
<evidence type="ECO:0000313" key="2">
    <source>
        <dbReference type="Proteomes" id="UP001596513"/>
    </source>
</evidence>
<comment type="caution">
    <text evidence="1">The sequence shown here is derived from an EMBL/GenBank/DDBJ whole genome shotgun (WGS) entry which is preliminary data.</text>
</comment>
<name>A0ABW2UFK1_9BACT</name>
<organism evidence="1 2">
    <name type="scientific">Hymenobacter humi</name>
    <dbReference type="NCBI Taxonomy" id="1411620"/>
    <lineage>
        <taxon>Bacteria</taxon>
        <taxon>Pseudomonadati</taxon>
        <taxon>Bacteroidota</taxon>
        <taxon>Cytophagia</taxon>
        <taxon>Cytophagales</taxon>
        <taxon>Hymenobacteraceae</taxon>
        <taxon>Hymenobacter</taxon>
    </lineage>
</organism>
<evidence type="ECO:0000313" key="1">
    <source>
        <dbReference type="EMBL" id="MFC7670886.1"/>
    </source>
</evidence>
<dbReference type="Proteomes" id="UP001596513">
    <property type="component" value="Unassembled WGS sequence"/>
</dbReference>